<gene>
    <name evidence="4" type="ORF">HU200_062522</name>
</gene>
<comment type="caution">
    <text evidence="4">The sequence shown here is derived from an EMBL/GenBank/DDBJ whole genome shotgun (WGS) entry which is preliminary data.</text>
</comment>
<evidence type="ECO:0000313" key="5">
    <source>
        <dbReference type="Proteomes" id="UP000636709"/>
    </source>
</evidence>
<dbReference type="PROSITE" id="PS01174">
    <property type="entry name" value="LIPASE_GDXG_SER"/>
    <property type="match status" value="1"/>
</dbReference>
<feature type="compositionally biased region" description="Low complexity" evidence="2">
    <location>
        <begin position="149"/>
        <end position="159"/>
    </location>
</feature>
<dbReference type="GO" id="GO:0016787">
    <property type="term" value="F:hydrolase activity"/>
    <property type="evidence" value="ECO:0007669"/>
    <property type="project" value="InterPro"/>
</dbReference>
<feature type="compositionally biased region" description="Basic and acidic residues" evidence="2">
    <location>
        <begin position="84"/>
        <end position="106"/>
    </location>
</feature>
<name>A0A835A5U9_9POAL</name>
<proteinExistence type="predicted"/>
<dbReference type="SUPFAM" id="SSF53474">
    <property type="entry name" value="alpha/beta-Hydrolases"/>
    <property type="match status" value="1"/>
</dbReference>
<feature type="domain" description="Alpha/beta hydrolase fold-3" evidence="3">
    <location>
        <begin position="261"/>
        <end position="455"/>
    </location>
</feature>
<organism evidence="4 5">
    <name type="scientific">Digitaria exilis</name>
    <dbReference type="NCBI Taxonomy" id="1010633"/>
    <lineage>
        <taxon>Eukaryota</taxon>
        <taxon>Viridiplantae</taxon>
        <taxon>Streptophyta</taxon>
        <taxon>Embryophyta</taxon>
        <taxon>Tracheophyta</taxon>
        <taxon>Spermatophyta</taxon>
        <taxon>Magnoliopsida</taxon>
        <taxon>Liliopsida</taxon>
        <taxon>Poales</taxon>
        <taxon>Poaceae</taxon>
        <taxon>PACMAD clade</taxon>
        <taxon>Panicoideae</taxon>
        <taxon>Panicodae</taxon>
        <taxon>Paniceae</taxon>
        <taxon>Anthephorinae</taxon>
        <taxon>Digitaria</taxon>
    </lineage>
</organism>
<dbReference type="Proteomes" id="UP000636709">
    <property type="component" value="Unassembled WGS sequence"/>
</dbReference>
<evidence type="ECO:0000259" key="3">
    <source>
        <dbReference type="Pfam" id="PF07859"/>
    </source>
</evidence>
<dbReference type="InterPro" id="IPR029058">
    <property type="entry name" value="AB_hydrolase_fold"/>
</dbReference>
<dbReference type="OrthoDB" id="408631at2759"/>
<feature type="region of interest" description="Disordered" evidence="2">
    <location>
        <begin position="76"/>
        <end position="183"/>
    </location>
</feature>
<dbReference type="Gene3D" id="3.40.50.1820">
    <property type="entry name" value="alpha/beta hydrolase"/>
    <property type="match status" value="1"/>
</dbReference>
<feature type="region of interest" description="Disordered" evidence="2">
    <location>
        <begin position="25"/>
        <end position="44"/>
    </location>
</feature>
<feature type="compositionally biased region" description="Low complexity" evidence="2">
    <location>
        <begin position="108"/>
        <end position="119"/>
    </location>
</feature>
<evidence type="ECO:0000256" key="1">
    <source>
        <dbReference type="PROSITE-ProRule" id="PRU10038"/>
    </source>
</evidence>
<protein>
    <recommendedName>
        <fullName evidence="3">Alpha/beta hydrolase fold-3 domain-containing protein</fullName>
    </recommendedName>
</protein>
<feature type="compositionally biased region" description="Basic residues" evidence="2">
    <location>
        <begin position="128"/>
        <end position="137"/>
    </location>
</feature>
<accession>A0A835A5U9</accession>
<dbReference type="EMBL" id="JACEFO010002629">
    <property type="protein sequence ID" value="KAF8653081.1"/>
    <property type="molecule type" value="Genomic_DNA"/>
</dbReference>
<dbReference type="Pfam" id="PF07859">
    <property type="entry name" value="Abhydrolase_3"/>
    <property type="match status" value="1"/>
</dbReference>
<sequence>MCPPRARQITLCSAGDHGRKLRLQRADQSSHPPMQSYRLHRGDGDGRAQAVCNVLAYVTIAAACTVRRPFEPMQCKHAAPLTDPPRHAKPEEEGRPSRSRGPDHKPRTTPFTQPATTHTKQACLVSSRRPRLLRHKTTAAPPPDTIRLVTRQQPQQQQQRTRRQVRHQPAMASSNSKPVFSEFPTPLPADPSDEVVREFGPLLRIYKSGRVERPLVPPPVDPGHDAATGVVSKDVHLGSFSVRLYLPRSAATTTNNKLPVVVYVHGGGFVAESAASPNYHRFLNKLAAAAPALGVSVDYRLAPEHPLPAGYDDCLAALRWALSGADPWIANHGDLARVFVAGDSAGGNICHHLAMHPDTRSSPLKGAVLIHPWFWGSEAVGEEPRNPAFRAMGADLWFYACPGSSDMDDHRMNPMAPGAPGLGTMACERVLVCAAEGDFLRWRGRAYAEAVAAARGGGLGGENTAAGVELLETMGEGHVFYLFKPDCDKATEMLDKMVAFINAP</sequence>
<reference evidence="4" key="1">
    <citation type="submission" date="2020-07" db="EMBL/GenBank/DDBJ databases">
        <title>Genome sequence and genetic diversity analysis of an under-domesticated orphan crop, white fonio (Digitaria exilis).</title>
        <authorList>
            <person name="Bennetzen J.L."/>
            <person name="Chen S."/>
            <person name="Ma X."/>
            <person name="Wang X."/>
            <person name="Yssel A.E.J."/>
            <person name="Chaluvadi S.R."/>
            <person name="Johnson M."/>
            <person name="Gangashetty P."/>
            <person name="Hamidou F."/>
            <person name="Sanogo M.D."/>
            <person name="Zwaenepoel A."/>
            <person name="Wallace J."/>
            <person name="Van De Peer Y."/>
            <person name="Van Deynze A."/>
        </authorList>
    </citation>
    <scope>NUCLEOTIDE SEQUENCE</scope>
    <source>
        <tissue evidence="4">Leaves</tissue>
    </source>
</reference>
<keyword evidence="5" id="KW-1185">Reference proteome</keyword>
<dbReference type="InterPro" id="IPR050466">
    <property type="entry name" value="Carboxylest/Gibb_receptor"/>
</dbReference>
<evidence type="ECO:0000256" key="2">
    <source>
        <dbReference type="SAM" id="MobiDB-lite"/>
    </source>
</evidence>
<dbReference type="InterPro" id="IPR013094">
    <property type="entry name" value="AB_hydrolase_3"/>
</dbReference>
<evidence type="ECO:0000313" key="4">
    <source>
        <dbReference type="EMBL" id="KAF8653081.1"/>
    </source>
</evidence>
<feature type="active site" evidence="1">
    <location>
        <position position="344"/>
    </location>
</feature>
<dbReference type="AlphaFoldDB" id="A0A835A5U9"/>
<dbReference type="PANTHER" id="PTHR23024:SF180">
    <property type="entry name" value="OS02G0567800 PROTEIN"/>
    <property type="match status" value="1"/>
</dbReference>
<dbReference type="PANTHER" id="PTHR23024">
    <property type="entry name" value="ARYLACETAMIDE DEACETYLASE"/>
    <property type="match status" value="1"/>
</dbReference>
<dbReference type="InterPro" id="IPR033140">
    <property type="entry name" value="Lipase_GDXG_put_SER_AS"/>
</dbReference>